<evidence type="ECO:0000313" key="3">
    <source>
        <dbReference type="Proteomes" id="UP000756132"/>
    </source>
</evidence>
<dbReference type="RefSeq" id="XP_047755988.1">
    <property type="nucleotide sequence ID" value="XM_047899150.1"/>
</dbReference>
<dbReference type="OrthoDB" id="422574at2759"/>
<dbReference type="KEGG" id="ffu:CLAFUR5_00002"/>
<gene>
    <name evidence="2" type="ORF">CLAFUR5_00002</name>
</gene>
<keyword evidence="3" id="KW-1185">Reference proteome</keyword>
<feature type="compositionally biased region" description="Polar residues" evidence="1">
    <location>
        <begin position="52"/>
        <end position="63"/>
    </location>
</feature>
<reference evidence="2" key="2">
    <citation type="journal article" date="2022" name="Microb. Genom.">
        <title>A chromosome-scale genome assembly of the tomato pathogen Cladosporium fulvum reveals a compartmentalized genome architecture and the presence of a dispensable chromosome.</title>
        <authorList>
            <person name="Zaccaron A.Z."/>
            <person name="Chen L.H."/>
            <person name="Samaras A."/>
            <person name="Stergiopoulos I."/>
        </authorList>
    </citation>
    <scope>NUCLEOTIDE SEQUENCE</scope>
    <source>
        <strain evidence="2">Race5_Kim</strain>
    </source>
</reference>
<dbReference type="AlphaFoldDB" id="A0A9Q8L6C7"/>
<evidence type="ECO:0000256" key="1">
    <source>
        <dbReference type="SAM" id="MobiDB-lite"/>
    </source>
</evidence>
<protein>
    <submittedName>
        <fullName evidence="2">Uncharacterized protein</fullName>
    </submittedName>
</protein>
<dbReference type="GeneID" id="71979880"/>
<proteinExistence type="predicted"/>
<dbReference type="InterPro" id="IPR036249">
    <property type="entry name" value="Thioredoxin-like_sf"/>
</dbReference>
<organism evidence="2 3">
    <name type="scientific">Passalora fulva</name>
    <name type="common">Tomato leaf mold</name>
    <name type="synonym">Cladosporium fulvum</name>
    <dbReference type="NCBI Taxonomy" id="5499"/>
    <lineage>
        <taxon>Eukaryota</taxon>
        <taxon>Fungi</taxon>
        <taxon>Dikarya</taxon>
        <taxon>Ascomycota</taxon>
        <taxon>Pezizomycotina</taxon>
        <taxon>Dothideomycetes</taxon>
        <taxon>Dothideomycetidae</taxon>
        <taxon>Mycosphaerellales</taxon>
        <taxon>Mycosphaerellaceae</taxon>
        <taxon>Fulvia</taxon>
    </lineage>
</organism>
<accession>A0A9Q8L6C7</accession>
<sequence>MAREGDLSKVVEVALILEELGVPHEQKFLSLTDVDDEFYLAPNPNGRVPPTVQYSDTGLTTGA</sequence>
<name>A0A9Q8L6C7_PASFU</name>
<dbReference type="Gene3D" id="3.40.30.10">
    <property type="entry name" value="Glutaredoxin"/>
    <property type="match status" value="1"/>
</dbReference>
<dbReference type="SUPFAM" id="SSF52833">
    <property type="entry name" value="Thioredoxin-like"/>
    <property type="match status" value="1"/>
</dbReference>
<dbReference type="Proteomes" id="UP000756132">
    <property type="component" value="Chromosome 1"/>
</dbReference>
<evidence type="ECO:0000313" key="2">
    <source>
        <dbReference type="EMBL" id="UJO11622.1"/>
    </source>
</evidence>
<feature type="region of interest" description="Disordered" evidence="1">
    <location>
        <begin position="42"/>
        <end position="63"/>
    </location>
</feature>
<dbReference type="EMBL" id="CP090163">
    <property type="protein sequence ID" value="UJO11622.1"/>
    <property type="molecule type" value="Genomic_DNA"/>
</dbReference>
<reference evidence="2" key="1">
    <citation type="submission" date="2021-12" db="EMBL/GenBank/DDBJ databases">
        <authorList>
            <person name="Zaccaron A."/>
            <person name="Stergiopoulos I."/>
        </authorList>
    </citation>
    <scope>NUCLEOTIDE SEQUENCE</scope>
    <source>
        <strain evidence="2">Race5_Kim</strain>
    </source>
</reference>